<dbReference type="SUPFAM" id="SSF51182">
    <property type="entry name" value="RmlC-like cupins"/>
    <property type="match status" value="1"/>
</dbReference>
<comment type="caution">
    <text evidence="7">The sequence shown here is derived from an EMBL/GenBank/DDBJ whole genome shotgun (WGS) entry which is preliminary data.</text>
</comment>
<proteinExistence type="predicted"/>
<reference evidence="7 8" key="1">
    <citation type="submission" date="2014-08" db="EMBL/GenBank/DDBJ databases">
        <title>Whole genome shotgun sequence of Rhizobium rubi NBRC 13261.</title>
        <authorList>
            <person name="Katano-Makiyama Y."/>
            <person name="Hosoyama A."/>
            <person name="Hashimoto M."/>
            <person name="Hosoyama Y."/>
            <person name="Noguchi M."/>
            <person name="Tsuchikane K."/>
            <person name="Uohara A."/>
            <person name="Ohji S."/>
            <person name="Ichikawa N."/>
            <person name="Kimura A."/>
            <person name="Yamazoe A."/>
            <person name="Fujita N."/>
        </authorList>
    </citation>
    <scope>NUCLEOTIDE SEQUENCE [LARGE SCALE GENOMIC DNA]</scope>
    <source>
        <strain evidence="7 8">NBRC 13261</strain>
    </source>
</reference>
<protein>
    <submittedName>
        <fullName evidence="7">Putative AraC family transcriptional regulator</fullName>
    </submittedName>
</protein>
<feature type="domain" description="HTH araC/xylS-type" evidence="6">
    <location>
        <begin position="167"/>
        <end position="268"/>
    </location>
</feature>
<evidence type="ECO:0000256" key="1">
    <source>
        <dbReference type="ARBA" id="ARBA00022491"/>
    </source>
</evidence>
<keyword evidence="1" id="KW-0678">Repressor</keyword>
<dbReference type="OrthoDB" id="9804543at2"/>
<evidence type="ECO:0000313" key="7">
    <source>
        <dbReference type="EMBL" id="GAK69751.1"/>
    </source>
</evidence>
<evidence type="ECO:0000256" key="2">
    <source>
        <dbReference type="ARBA" id="ARBA00023015"/>
    </source>
</evidence>
<evidence type="ECO:0000256" key="3">
    <source>
        <dbReference type="ARBA" id="ARBA00023125"/>
    </source>
</evidence>
<evidence type="ECO:0000259" key="6">
    <source>
        <dbReference type="PROSITE" id="PS01124"/>
    </source>
</evidence>
<dbReference type="InterPro" id="IPR003313">
    <property type="entry name" value="AraC-bd"/>
</dbReference>
<dbReference type="PROSITE" id="PS01124">
    <property type="entry name" value="HTH_ARAC_FAMILY_2"/>
    <property type="match status" value="1"/>
</dbReference>
<dbReference type="Gene3D" id="1.10.10.60">
    <property type="entry name" value="Homeodomain-like"/>
    <property type="match status" value="2"/>
</dbReference>
<dbReference type="SUPFAM" id="SSF46689">
    <property type="entry name" value="Homeodomain-like"/>
    <property type="match status" value="1"/>
</dbReference>
<keyword evidence="2" id="KW-0805">Transcription regulation</keyword>
<dbReference type="SMART" id="SM00342">
    <property type="entry name" value="HTH_ARAC"/>
    <property type="match status" value="1"/>
</dbReference>
<sequence>MLDGFIEGTSFLRSDEHDAMLSFIDGHNESVLALRRLYPEGFKSPVHLHSKTQLWFAHSGVVIVSTGDGRWMIPPGHGLIIPAGLHHSSEMISDVEMHSVYVHRDVINTDRPRVVGMTVLAGNLIHELVQDDVRRSGARRRELVMELLMDEIGQLPEQPLGLPFPSQPNIAVLCRHFLTTPAANASIDDWAQTLGMSRRTFTRVFRAETGVSFVTWRQQACIFASLPRLASGESVTNVALDAGYENVSAFTTMFRRMLGSSPSAYLKATGMRQANGSISS</sequence>
<dbReference type="AlphaFoldDB" id="A0A081CSV5"/>
<keyword evidence="4" id="KW-0010">Activator</keyword>
<dbReference type="PANTHER" id="PTHR11019:SF159">
    <property type="entry name" value="TRANSCRIPTIONAL REGULATOR-RELATED"/>
    <property type="match status" value="1"/>
</dbReference>
<dbReference type="Proteomes" id="UP000028701">
    <property type="component" value="Unassembled WGS sequence"/>
</dbReference>
<dbReference type="InterPro" id="IPR011051">
    <property type="entry name" value="RmlC_Cupin_sf"/>
</dbReference>
<name>A0A081CSV5_9HYPH</name>
<accession>A0A081CSV5</accession>
<dbReference type="FunFam" id="1.10.10.60:FF:000132">
    <property type="entry name" value="AraC family transcriptional regulator"/>
    <property type="match status" value="1"/>
</dbReference>
<dbReference type="InterPro" id="IPR014710">
    <property type="entry name" value="RmlC-like_jellyroll"/>
</dbReference>
<dbReference type="InterPro" id="IPR009057">
    <property type="entry name" value="Homeodomain-like_sf"/>
</dbReference>
<dbReference type="Pfam" id="PF12833">
    <property type="entry name" value="HTH_18"/>
    <property type="match status" value="1"/>
</dbReference>
<dbReference type="Pfam" id="PF02311">
    <property type="entry name" value="AraC_binding"/>
    <property type="match status" value="1"/>
</dbReference>
<keyword evidence="5" id="KW-0804">Transcription</keyword>
<dbReference type="Gene3D" id="2.60.120.10">
    <property type="entry name" value="Jelly Rolls"/>
    <property type="match status" value="1"/>
</dbReference>
<dbReference type="GO" id="GO:0043565">
    <property type="term" value="F:sequence-specific DNA binding"/>
    <property type="evidence" value="ECO:0007669"/>
    <property type="project" value="InterPro"/>
</dbReference>
<dbReference type="PANTHER" id="PTHR11019">
    <property type="entry name" value="HTH-TYPE TRANSCRIPTIONAL REGULATOR NIMR"/>
    <property type="match status" value="1"/>
</dbReference>
<evidence type="ECO:0000256" key="5">
    <source>
        <dbReference type="ARBA" id="ARBA00023163"/>
    </source>
</evidence>
<dbReference type="CDD" id="cd06124">
    <property type="entry name" value="cupin_NimR-like_N"/>
    <property type="match status" value="1"/>
</dbReference>
<dbReference type="eggNOG" id="COG1917">
    <property type="taxonomic scope" value="Bacteria"/>
</dbReference>
<dbReference type="eggNOG" id="COG2169">
    <property type="taxonomic scope" value="Bacteria"/>
</dbReference>
<gene>
    <name evidence="7" type="ORF">RRU01S_07_02760</name>
</gene>
<evidence type="ECO:0000313" key="8">
    <source>
        <dbReference type="Proteomes" id="UP000028701"/>
    </source>
</evidence>
<keyword evidence="3" id="KW-0238">DNA-binding</keyword>
<organism evidence="7 8">
    <name type="scientific">Agrobacterium rubi TR3 = NBRC 13261</name>
    <dbReference type="NCBI Taxonomy" id="1368415"/>
    <lineage>
        <taxon>Bacteria</taxon>
        <taxon>Pseudomonadati</taxon>
        <taxon>Pseudomonadota</taxon>
        <taxon>Alphaproteobacteria</taxon>
        <taxon>Hyphomicrobiales</taxon>
        <taxon>Rhizobiaceae</taxon>
        <taxon>Rhizobium/Agrobacterium group</taxon>
        <taxon>Agrobacterium</taxon>
    </lineage>
</organism>
<dbReference type="InterPro" id="IPR018060">
    <property type="entry name" value="HTH_AraC"/>
</dbReference>
<dbReference type="EMBL" id="BBJU01000007">
    <property type="protein sequence ID" value="GAK69751.1"/>
    <property type="molecule type" value="Genomic_DNA"/>
</dbReference>
<dbReference type="InterPro" id="IPR020449">
    <property type="entry name" value="Tscrpt_reg_AraC-type_HTH"/>
</dbReference>
<evidence type="ECO:0000256" key="4">
    <source>
        <dbReference type="ARBA" id="ARBA00023159"/>
    </source>
</evidence>
<dbReference type="PRINTS" id="PR00032">
    <property type="entry name" value="HTHARAC"/>
</dbReference>
<dbReference type="GO" id="GO:0003700">
    <property type="term" value="F:DNA-binding transcription factor activity"/>
    <property type="evidence" value="ECO:0007669"/>
    <property type="project" value="InterPro"/>
</dbReference>